<evidence type="ECO:0000256" key="7">
    <source>
        <dbReference type="ARBA" id="ARBA00023136"/>
    </source>
</evidence>
<feature type="transmembrane region" description="Helical" evidence="8">
    <location>
        <begin position="76"/>
        <end position="102"/>
    </location>
</feature>
<dbReference type="InterPro" id="IPR004761">
    <property type="entry name" value="Spore_GerAB"/>
</dbReference>
<protein>
    <submittedName>
        <fullName evidence="9">Spore germination protein GerLB</fullName>
    </submittedName>
</protein>
<feature type="transmembrane region" description="Helical" evidence="8">
    <location>
        <begin position="45"/>
        <end position="64"/>
    </location>
</feature>
<evidence type="ECO:0000256" key="6">
    <source>
        <dbReference type="ARBA" id="ARBA00022989"/>
    </source>
</evidence>
<keyword evidence="10" id="KW-1185">Reference proteome</keyword>
<keyword evidence="5 8" id="KW-0812">Transmembrane</keyword>
<feature type="transmembrane region" description="Helical" evidence="8">
    <location>
        <begin position="276"/>
        <end position="300"/>
    </location>
</feature>
<dbReference type="PANTHER" id="PTHR34975">
    <property type="entry name" value="SPORE GERMINATION PROTEIN A2"/>
    <property type="match status" value="1"/>
</dbReference>
<gene>
    <name evidence="9" type="primary">gerLB_1</name>
    <name evidence="9" type="ORF">GCM10009001_13960</name>
</gene>
<evidence type="ECO:0000256" key="8">
    <source>
        <dbReference type="SAM" id="Phobius"/>
    </source>
</evidence>
<dbReference type="Pfam" id="PF03845">
    <property type="entry name" value="Spore_permease"/>
    <property type="match status" value="1"/>
</dbReference>
<dbReference type="PANTHER" id="PTHR34975:SF2">
    <property type="entry name" value="SPORE GERMINATION PROTEIN A2"/>
    <property type="match status" value="1"/>
</dbReference>
<evidence type="ECO:0000256" key="2">
    <source>
        <dbReference type="ARBA" id="ARBA00007998"/>
    </source>
</evidence>
<evidence type="ECO:0000256" key="3">
    <source>
        <dbReference type="ARBA" id="ARBA00022448"/>
    </source>
</evidence>
<feature type="transmembrane region" description="Helical" evidence="8">
    <location>
        <begin position="340"/>
        <end position="361"/>
    </location>
</feature>
<comment type="caution">
    <text evidence="9">The sequence shown here is derived from an EMBL/GenBank/DDBJ whole genome shotgun (WGS) entry which is preliminary data.</text>
</comment>
<feature type="transmembrane region" description="Helical" evidence="8">
    <location>
        <begin position="122"/>
        <end position="140"/>
    </location>
</feature>
<feature type="transmembrane region" description="Helical" evidence="8">
    <location>
        <begin position="152"/>
        <end position="172"/>
    </location>
</feature>
<accession>A0ABP3QYZ9</accession>
<dbReference type="NCBIfam" id="TIGR00912">
    <property type="entry name" value="2A0309"/>
    <property type="match status" value="1"/>
</dbReference>
<reference evidence="10" key="1">
    <citation type="journal article" date="2019" name="Int. J. Syst. Evol. Microbiol.">
        <title>The Global Catalogue of Microorganisms (GCM) 10K type strain sequencing project: providing services to taxonomists for standard genome sequencing and annotation.</title>
        <authorList>
            <consortium name="The Broad Institute Genomics Platform"/>
            <consortium name="The Broad Institute Genome Sequencing Center for Infectious Disease"/>
            <person name="Wu L."/>
            <person name="Ma J."/>
        </authorList>
    </citation>
    <scope>NUCLEOTIDE SEQUENCE [LARGE SCALE GENOMIC DNA]</scope>
    <source>
        <strain evidence="10">JCM 15395</strain>
    </source>
</reference>
<keyword evidence="4" id="KW-0309">Germination</keyword>
<dbReference type="RefSeq" id="WP_343811563.1">
    <property type="nucleotide sequence ID" value="NZ_BAAADS010000009.1"/>
</dbReference>
<keyword evidence="3" id="KW-0813">Transport</keyword>
<keyword evidence="6 8" id="KW-1133">Transmembrane helix</keyword>
<proteinExistence type="inferred from homology"/>
<keyword evidence="7 8" id="KW-0472">Membrane</keyword>
<feature type="transmembrane region" description="Helical" evidence="8">
    <location>
        <begin position="312"/>
        <end position="328"/>
    </location>
</feature>
<evidence type="ECO:0000256" key="5">
    <source>
        <dbReference type="ARBA" id="ARBA00022692"/>
    </source>
</evidence>
<evidence type="ECO:0000313" key="9">
    <source>
        <dbReference type="EMBL" id="GAA0598937.1"/>
    </source>
</evidence>
<feature type="transmembrane region" description="Helical" evidence="8">
    <location>
        <begin position="223"/>
        <end position="245"/>
    </location>
</feature>
<dbReference type="EMBL" id="BAAADS010000009">
    <property type="protein sequence ID" value="GAA0598937.1"/>
    <property type="molecule type" value="Genomic_DNA"/>
</dbReference>
<comment type="similarity">
    <text evidence="2">Belongs to the amino acid-polyamine-organocation (APC) superfamily. Spore germination protein (SGP) (TC 2.A.3.9) family.</text>
</comment>
<evidence type="ECO:0000256" key="4">
    <source>
        <dbReference type="ARBA" id="ARBA00022544"/>
    </source>
</evidence>
<feature type="transmembrane region" description="Helical" evidence="8">
    <location>
        <begin position="192"/>
        <end position="211"/>
    </location>
</feature>
<dbReference type="Proteomes" id="UP001500866">
    <property type="component" value="Unassembled WGS sequence"/>
</dbReference>
<feature type="transmembrane region" description="Helical" evidence="8">
    <location>
        <begin position="16"/>
        <end position="33"/>
    </location>
</feature>
<dbReference type="Gene3D" id="1.20.1740.10">
    <property type="entry name" value="Amino acid/polyamine transporter I"/>
    <property type="match status" value="1"/>
</dbReference>
<evidence type="ECO:0000256" key="1">
    <source>
        <dbReference type="ARBA" id="ARBA00004141"/>
    </source>
</evidence>
<organism evidence="9 10">
    <name type="scientific">Virgibacillus siamensis</name>
    <dbReference type="NCBI Taxonomy" id="480071"/>
    <lineage>
        <taxon>Bacteria</taxon>
        <taxon>Bacillati</taxon>
        <taxon>Bacillota</taxon>
        <taxon>Bacilli</taxon>
        <taxon>Bacillales</taxon>
        <taxon>Bacillaceae</taxon>
        <taxon>Virgibacillus</taxon>
    </lineage>
</organism>
<name>A0ABP3QYZ9_9BACI</name>
<evidence type="ECO:0000313" key="10">
    <source>
        <dbReference type="Proteomes" id="UP001500866"/>
    </source>
</evidence>
<comment type="subcellular location">
    <subcellularLocation>
        <location evidence="1">Membrane</location>
        <topology evidence="1">Multi-pass membrane protein</topology>
    </subcellularLocation>
</comment>
<sequence length="370" mass="40652">MDRFEYGDDKITDKEIMIAIPSIVIGVGILYLPRSLAEGTLALDGWLPLLIGGIIVSFLTWLTARLAAQFPGQEFLDYASLIVSRPVGICLTLLLAVQGLLITAFETRAIGDLAKHYLFDRTPIEVIMLAFFLVIIYAVSGSRSGIFRLNMLFLPIIIFIAMVVILFTLGWFDKGNMLPVFQTDIDGYLAALNSSIFSYLGFGILLFYISLVKRPKNAPAKAALGMMAAVVMYLILFVACIAVFGNQATTNLLYPTVELAKEVEIPGGFFERFESVFFVIWIMAIFNTTTLALDASVFALQSVFGKGAKQKIILILAPIIYLIGLAPQDITQLSEFGSFVGYYGLGITMFVTLLLLAVAKLRGVTKRGKK</sequence>